<sequence length="210" mass="24093">MGYDMYSETGPDEQQSAAIREASTRVEELRCQYMNARSADAAKAMEGELDAAWEEFEKSRTGLYFRLNIWGMGTARQIMGALDMLTDVPFPDWPTLEAYGLTDHPDEPDYYTEGPERDAAQARLTDQERAYLDAVRAVRDRDAETPGIPAYKLTSNDGWLVTEREVKAALDVWEKADLKDQNETQAEFPWWGEWLDFLKYNAERGGFRVH</sequence>
<protein>
    <submittedName>
        <fullName evidence="2">Uncharacterized protein</fullName>
    </submittedName>
</protein>
<evidence type="ECO:0000313" key="3">
    <source>
        <dbReference type="Proteomes" id="UP000656881"/>
    </source>
</evidence>
<evidence type="ECO:0000256" key="1">
    <source>
        <dbReference type="SAM" id="MobiDB-lite"/>
    </source>
</evidence>
<gene>
    <name evidence="2" type="ORF">GCM10012286_78850</name>
</gene>
<keyword evidence="3" id="KW-1185">Reference proteome</keyword>
<dbReference type="Proteomes" id="UP000656881">
    <property type="component" value="Unassembled WGS sequence"/>
</dbReference>
<feature type="region of interest" description="Disordered" evidence="1">
    <location>
        <begin position="1"/>
        <end position="22"/>
    </location>
</feature>
<reference evidence="3" key="1">
    <citation type="journal article" date="2019" name="Int. J. Syst. Evol. Microbiol.">
        <title>The Global Catalogue of Microorganisms (GCM) 10K type strain sequencing project: providing services to taxonomists for standard genome sequencing and annotation.</title>
        <authorList>
            <consortium name="The Broad Institute Genomics Platform"/>
            <consortium name="The Broad Institute Genome Sequencing Center for Infectious Disease"/>
            <person name="Wu L."/>
            <person name="Ma J."/>
        </authorList>
    </citation>
    <scope>NUCLEOTIDE SEQUENCE [LARGE SCALE GENOMIC DNA]</scope>
    <source>
        <strain evidence="3">CGMCC 4.7349</strain>
    </source>
</reference>
<comment type="caution">
    <text evidence="2">The sequence shown here is derived from an EMBL/GenBank/DDBJ whole genome shotgun (WGS) entry which is preliminary data.</text>
</comment>
<proteinExistence type="predicted"/>
<evidence type="ECO:0000313" key="2">
    <source>
        <dbReference type="EMBL" id="GGO58779.1"/>
    </source>
</evidence>
<name>A0ABQ2MVQ8_9ACTN</name>
<dbReference type="EMBL" id="BMNG01000026">
    <property type="protein sequence ID" value="GGO58779.1"/>
    <property type="molecule type" value="Genomic_DNA"/>
</dbReference>
<dbReference type="RefSeq" id="WP_189177515.1">
    <property type="nucleotide sequence ID" value="NZ_BMNG01000026.1"/>
</dbReference>
<accession>A0ABQ2MVQ8</accession>
<organism evidence="2 3">
    <name type="scientific">Streptomyces lasiicapitis</name>
    <dbReference type="NCBI Taxonomy" id="1923961"/>
    <lineage>
        <taxon>Bacteria</taxon>
        <taxon>Bacillati</taxon>
        <taxon>Actinomycetota</taxon>
        <taxon>Actinomycetes</taxon>
        <taxon>Kitasatosporales</taxon>
        <taxon>Streptomycetaceae</taxon>
        <taxon>Streptomyces</taxon>
    </lineage>
</organism>